<evidence type="ECO:0000256" key="1">
    <source>
        <dbReference type="ARBA" id="ARBA00001013"/>
    </source>
</evidence>
<evidence type="ECO:0000256" key="37">
    <source>
        <dbReference type="ARBA" id="ARBA00078870"/>
    </source>
</evidence>
<evidence type="ECO:0000256" key="32">
    <source>
        <dbReference type="ARBA" id="ARBA00075407"/>
    </source>
</evidence>
<sequence>MPRIMFGAKGQVYYRRYTRFFGSDGDAAPALSHYALCQYADWEERISAWQSPVLDDRSLPAWYKSALFNELYFLADGGTIWLEVPEDSLPEELAGSMCQLRPILTEYGRFGYLEGQEYRMYNTYDVHFYASFALIMLWPKLELSLQYDMALATLREDLTWRRYLMSGVMAPVKRRNVIPHDIGDPDDEPWLRVNAYVIHDTADWKDLNLKFVLQVYRDYYLTGDQGFLRDMWPVCLAVMESEMKFDKDQDGLIENGGYADQTYDAWVTTGPSAYCGGLWLAAVAMMVQMAAICGTQDIQDKFSSILSRGQQAYERLLWNGRYYNYDCSSQPQSCSIMSDQCAGQWFLRASGLGEGDTEVFPTPHVVRALQTIFEFNVQAFAGGAMGAVNGMQPHGVPDRSSVQSDEVWVGVVYGLAATMIQEGLTWEGFQTAEGCYRTVWERLGLAFQTPEAYCQQRVFRSLAYMRPLSIWSMQLALQQQQQQHKKASRPKAEQGTGLSTGFKLGPKEVMANPSPE</sequence>
<keyword evidence="13" id="KW-0256">Endoplasmic reticulum</keyword>
<comment type="caution">
    <text evidence="43">The sequence shown here is derived from an EMBL/GenBank/DDBJ whole genome shotgun (WGS) entry which is preliminary data.</text>
</comment>
<keyword evidence="15" id="KW-0333">Golgi apparatus</keyword>
<keyword evidence="16" id="KW-0443">Lipid metabolism</keyword>
<evidence type="ECO:0000256" key="23">
    <source>
        <dbReference type="ARBA" id="ARBA00033703"/>
    </source>
</evidence>
<keyword evidence="17" id="KW-0472">Membrane</keyword>
<evidence type="ECO:0000256" key="38">
    <source>
        <dbReference type="ARBA" id="ARBA00079024"/>
    </source>
</evidence>
<evidence type="ECO:0000259" key="42">
    <source>
        <dbReference type="Pfam" id="PF04685"/>
    </source>
</evidence>
<protein>
    <recommendedName>
        <fullName evidence="31">Non-lysosomal glucosylceramidase</fullName>
        <ecNumber evidence="8">3.2.1.45</ecNumber>
        <ecNumber evidence="7">3.2.1.46</ecNumber>
    </recommendedName>
    <alternativeName>
        <fullName evidence="36">Beta-glucocerebrosidase 2</fullName>
    </alternativeName>
    <alternativeName>
        <fullName evidence="35">Bile acid beta-glucosidase GBA2</fullName>
    </alternativeName>
    <alternativeName>
        <fullName evidence="37">Bile acid glucosyl transferase GBA2</fullName>
    </alternativeName>
    <alternativeName>
        <fullName evidence="33">Cholesterol glucosyltransferase GBA2</fullName>
    </alternativeName>
    <alternativeName>
        <fullName evidence="32">Cholesteryl-beta-glucosidase GBA2</fullName>
    </alternativeName>
    <alternativeName>
        <fullName evidence="34">Glucosylceramidase 2</fullName>
    </alternativeName>
    <alternativeName>
        <fullName evidence="39">Non-lysosomal cholesterol glycosyltransferase</fullName>
    </alternativeName>
    <alternativeName>
        <fullName evidence="40">Non-lysosomal galactosylceramidase</fullName>
    </alternativeName>
    <alternativeName>
        <fullName evidence="38">Non-lysosomal glycosylceramidase</fullName>
    </alternativeName>
</protein>
<dbReference type="GO" id="GO:0005975">
    <property type="term" value="P:carbohydrate metabolic process"/>
    <property type="evidence" value="ECO:0007669"/>
    <property type="project" value="InterPro"/>
</dbReference>
<evidence type="ECO:0000256" key="36">
    <source>
        <dbReference type="ARBA" id="ARBA00078313"/>
    </source>
</evidence>
<dbReference type="GO" id="GO:0008203">
    <property type="term" value="P:cholesterol metabolic process"/>
    <property type="evidence" value="ECO:0007669"/>
    <property type="project" value="UniProtKB-KW"/>
</dbReference>
<keyword evidence="9" id="KW-0153">Cholesterol metabolism</keyword>
<evidence type="ECO:0000256" key="35">
    <source>
        <dbReference type="ARBA" id="ARBA00077921"/>
    </source>
</evidence>
<comment type="pathway">
    <text evidence="5">Lipid metabolism; sphingolipid metabolism.</text>
</comment>
<dbReference type="GO" id="GO:0004348">
    <property type="term" value="F:glucosylceramidase activity"/>
    <property type="evidence" value="ECO:0007669"/>
    <property type="project" value="UniProtKB-EC"/>
</dbReference>
<dbReference type="InterPro" id="IPR012341">
    <property type="entry name" value="6hp_glycosidase-like_sf"/>
</dbReference>
<comment type="catalytic activity">
    <reaction evidence="21">
        <text>cholesteryl 3-beta-D-glucoside + H2O = cholesterol + D-glucose</text>
        <dbReference type="Rhea" id="RHEA:11956"/>
        <dbReference type="ChEBI" id="CHEBI:4167"/>
        <dbReference type="ChEBI" id="CHEBI:15377"/>
        <dbReference type="ChEBI" id="CHEBI:16113"/>
        <dbReference type="ChEBI" id="CHEBI:17495"/>
    </reaction>
    <physiologicalReaction direction="left-to-right" evidence="21">
        <dbReference type="Rhea" id="RHEA:11957"/>
    </physiologicalReaction>
</comment>
<evidence type="ECO:0000256" key="14">
    <source>
        <dbReference type="ARBA" id="ARBA00022919"/>
    </source>
</evidence>
<evidence type="ECO:0000256" key="2">
    <source>
        <dbReference type="ARBA" id="ARBA00004255"/>
    </source>
</evidence>
<comment type="subcellular location">
    <subcellularLocation>
        <location evidence="3">Endoplasmic reticulum membrane</location>
        <topology evidence="3">Peripheral membrane protein</topology>
        <orientation evidence="3">Cytoplasmic side</orientation>
    </subcellularLocation>
    <subcellularLocation>
        <location evidence="2">Golgi apparatus membrane</location>
        <topology evidence="2">Peripheral membrane protein</topology>
        <orientation evidence="2">Cytoplasmic side</orientation>
    </subcellularLocation>
</comment>
<evidence type="ECO:0000256" key="28">
    <source>
        <dbReference type="ARBA" id="ARBA00051669"/>
    </source>
</evidence>
<dbReference type="Gene3D" id="1.50.10.10">
    <property type="match status" value="1"/>
</dbReference>
<evidence type="ECO:0000256" key="26">
    <source>
        <dbReference type="ARBA" id="ARBA00051564"/>
    </source>
</evidence>
<evidence type="ECO:0000256" key="21">
    <source>
        <dbReference type="ARBA" id="ARBA00033646"/>
    </source>
</evidence>
<feature type="region of interest" description="Disordered" evidence="41">
    <location>
        <begin position="481"/>
        <end position="516"/>
    </location>
</feature>
<evidence type="ECO:0000256" key="3">
    <source>
        <dbReference type="ARBA" id="ARBA00004397"/>
    </source>
</evidence>
<dbReference type="GO" id="GO:0008422">
    <property type="term" value="F:beta-glucosidase activity"/>
    <property type="evidence" value="ECO:0007669"/>
    <property type="project" value="UniProtKB-ARBA"/>
</dbReference>
<comment type="pathway">
    <text evidence="6">Sphingolipid metabolism.</text>
</comment>
<comment type="catalytic activity">
    <reaction evidence="26">
        <text>a di-trans,poly-cis-dolichyl beta-D-glucosyl phosphate + chenodeoxycholate = beta-D-glucosyl-(1-&gt;3)-O-chenodeoxycholate + a di-trans,poly-cis-dolichyl phosphate + H(+)</text>
        <dbReference type="Rhea" id="RHEA:59104"/>
        <dbReference type="Rhea" id="RHEA-COMP:19498"/>
        <dbReference type="Rhea" id="RHEA-COMP:19502"/>
        <dbReference type="ChEBI" id="CHEBI:15378"/>
        <dbReference type="ChEBI" id="CHEBI:36234"/>
        <dbReference type="ChEBI" id="CHEBI:57525"/>
        <dbReference type="ChEBI" id="CHEBI:57683"/>
        <dbReference type="ChEBI" id="CHEBI:142610"/>
    </reaction>
    <physiologicalReaction direction="left-to-right" evidence="26">
        <dbReference type="Rhea" id="RHEA:59105"/>
    </physiologicalReaction>
</comment>
<evidence type="ECO:0000256" key="16">
    <source>
        <dbReference type="ARBA" id="ARBA00023098"/>
    </source>
</evidence>
<evidence type="ECO:0000256" key="19">
    <source>
        <dbReference type="ARBA" id="ARBA00023221"/>
    </source>
</evidence>
<evidence type="ECO:0000256" key="40">
    <source>
        <dbReference type="ARBA" id="ARBA00082697"/>
    </source>
</evidence>
<dbReference type="PANTHER" id="PTHR12654:SF0">
    <property type="entry name" value="NON-LYSOSOMAL GLUCOSYLCERAMIDASE"/>
    <property type="match status" value="1"/>
</dbReference>
<dbReference type="InterPro" id="IPR052566">
    <property type="entry name" value="Non-lysos_glucosylceramidase"/>
</dbReference>
<evidence type="ECO:0000256" key="13">
    <source>
        <dbReference type="ARBA" id="ARBA00022824"/>
    </source>
</evidence>
<evidence type="ECO:0000256" key="24">
    <source>
        <dbReference type="ARBA" id="ARBA00048182"/>
    </source>
</evidence>
<dbReference type="GO" id="GO:0000139">
    <property type="term" value="C:Golgi membrane"/>
    <property type="evidence" value="ECO:0007669"/>
    <property type="project" value="UniProtKB-SubCell"/>
</dbReference>
<keyword evidence="12" id="KW-0378">Hydrolase</keyword>
<comment type="catalytic activity">
    <reaction evidence="23">
        <text>1-(beta-D-galactosyl)-N-dodecanoylsphing-4-enine + cholesterol = cholesteryl 3-beta-D-galactoside + N-dodecanoylsphing-4-enine</text>
        <dbReference type="Rhea" id="RHEA:70255"/>
        <dbReference type="ChEBI" id="CHEBI:16113"/>
        <dbReference type="ChEBI" id="CHEBI:72956"/>
        <dbReference type="ChEBI" id="CHEBI:73432"/>
        <dbReference type="ChEBI" id="CHEBI:189066"/>
    </reaction>
    <physiologicalReaction direction="left-to-right" evidence="23">
        <dbReference type="Rhea" id="RHEA:70256"/>
    </physiologicalReaction>
    <physiologicalReaction direction="right-to-left" evidence="23">
        <dbReference type="Rhea" id="RHEA:70257"/>
    </physiologicalReaction>
</comment>
<keyword evidence="20" id="KW-0326">Glycosidase</keyword>
<evidence type="ECO:0000256" key="17">
    <source>
        <dbReference type="ARBA" id="ARBA00023136"/>
    </source>
</evidence>
<dbReference type="InterPro" id="IPR008928">
    <property type="entry name" value="6-hairpin_glycosidase_sf"/>
</dbReference>
<keyword evidence="11" id="KW-0808">Transferase</keyword>
<comment type="catalytic activity">
    <reaction evidence="29">
        <text>beta-D-glucosyl-(1-&gt;3)-O-lithocholate + H2O = lithocholate + D-glucose</text>
        <dbReference type="Rhea" id="RHEA:58344"/>
        <dbReference type="ChEBI" id="CHEBI:4167"/>
        <dbReference type="ChEBI" id="CHEBI:15377"/>
        <dbReference type="ChEBI" id="CHEBI:29744"/>
        <dbReference type="ChEBI" id="CHEBI:142611"/>
    </reaction>
    <physiologicalReaction direction="left-to-right" evidence="29">
        <dbReference type="Rhea" id="RHEA:58345"/>
    </physiologicalReaction>
</comment>
<organism evidence="43 44">
    <name type="scientific">Molossus molossus</name>
    <name type="common">Pallas' mastiff bat</name>
    <name type="synonym">Vespertilio molossus</name>
    <dbReference type="NCBI Taxonomy" id="27622"/>
    <lineage>
        <taxon>Eukaryota</taxon>
        <taxon>Metazoa</taxon>
        <taxon>Chordata</taxon>
        <taxon>Craniata</taxon>
        <taxon>Vertebrata</taxon>
        <taxon>Euteleostomi</taxon>
        <taxon>Mammalia</taxon>
        <taxon>Eutheria</taxon>
        <taxon>Laurasiatheria</taxon>
        <taxon>Chiroptera</taxon>
        <taxon>Yangochiroptera</taxon>
        <taxon>Molossidae</taxon>
        <taxon>Molossus</taxon>
    </lineage>
</organism>
<evidence type="ECO:0000256" key="39">
    <source>
        <dbReference type="ARBA" id="ARBA00082526"/>
    </source>
</evidence>
<dbReference type="GO" id="GO:0004336">
    <property type="term" value="F:galactosylceramidase activity"/>
    <property type="evidence" value="ECO:0007669"/>
    <property type="project" value="UniProtKB-EC"/>
</dbReference>
<evidence type="ECO:0000256" key="4">
    <source>
        <dbReference type="ARBA" id="ARBA00004731"/>
    </source>
</evidence>
<dbReference type="EC" id="3.2.1.45" evidence="8"/>
<comment type="catalytic activity">
    <reaction evidence="24">
        <text>a beta-D-galactosyl-(1&lt;-&gt;1')-N-acylsphing-4-enine + cholesterol = cholesteryl 3-beta-D-galactoside + an N-acylsphing-4-enine</text>
        <dbReference type="Rhea" id="RHEA:70235"/>
        <dbReference type="ChEBI" id="CHEBI:16113"/>
        <dbReference type="ChEBI" id="CHEBI:18390"/>
        <dbReference type="ChEBI" id="CHEBI:52639"/>
        <dbReference type="ChEBI" id="CHEBI:189066"/>
    </reaction>
    <physiologicalReaction direction="left-to-right" evidence="24">
        <dbReference type="Rhea" id="RHEA:70236"/>
    </physiologicalReaction>
    <physiologicalReaction direction="right-to-left" evidence="24">
        <dbReference type="Rhea" id="RHEA:70237"/>
    </physiologicalReaction>
</comment>
<evidence type="ECO:0000256" key="10">
    <source>
        <dbReference type="ARBA" id="ARBA00022676"/>
    </source>
</evidence>
<keyword evidence="19" id="KW-0753">Steroid metabolism</keyword>
<evidence type="ECO:0000256" key="25">
    <source>
        <dbReference type="ARBA" id="ARBA00049516"/>
    </source>
</evidence>
<proteinExistence type="inferred from homology"/>
<comment type="similarity">
    <text evidence="30">Belongs to the non-lysosomal glucosylceramidase family.</text>
</comment>
<dbReference type="Proteomes" id="UP000550707">
    <property type="component" value="Unassembled WGS sequence"/>
</dbReference>
<evidence type="ECO:0000256" key="12">
    <source>
        <dbReference type="ARBA" id="ARBA00022801"/>
    </source>
</evidence>
<evidence type="ECO:0000256" key="41">
    <source>
        <dbReference type="SAM" id="MobiDB-lite"/>
    </source>
</evidence>
<dbReference type="PANTHER" id="PTHR12654">
    <property type="entry name" value="BILE ACID BETA-GLUCOSIDASE-RELATED"/>
    <property type="match status" value="1"/>
</dbReference>
<evidence type="ECO:0000256" key="30">
    <source>
        <dbReference type="ARBA" id="ARBA00060895"/>
    </source>
</evidence>
<dbReference type="GO" id="GO:0016757">
    <property type="term" value="F:glycosyltransferase activity"/>
    <property type="evidence" value="ECO:0007669"/>
    <property type="project" value="UniProtKB-KW"/>
</dbReference>
<evidence type="ECO:0000256" key="31">
    <source>
        <dbReference type="ARBA" id="ARBA00074567"/>
    </source>
</evidence>
<reference evidence="43 44" key="1">
    <citation type="journal article" date="2020" name="Nature">
        <title>Six reference-quality genomes reveal evolution of bat adaptations.</title>
        <authorList>
            <person name="Jebb D."/>
            <person name="Huang Z."/>
            <person name="Pippel M."/>
            <person name="Hughes G.M."/>
            <person name="Lavrichenko K."/>
            <person name="Devanna P."/>
            <person name="Winkler S."/>
            <person name="Jermiin L.S."/>
            <person name="Skirmuntt E.C."/>
            <person name="Katzourakis A."/>
            <person name="Burkitt-Gray L."/>
            <person name="Ray D.A."/>
            <person name="Sullivan K.A.M."/>
            <person name="Roscito J.G."/>
            <person name="Kirilenko B.M."/>
            <person name="Davalos L.M."/>
            <person name="Corthals A.P."/>
            <person name="Power M.L."/>
            <person name="Jones G."/>
            <person name="Ransome R.D."/>
            <person name="Dechmann D.K.N."/>
            <person name="Locatelli A.G."/>
            <person name="Puechmaille S.J."/>
            <person name="Fedrigo O."/>
            <person name="Jarvis E.D."/>
            <person name="Hiller M."/>
            <person name="Vernes S.C."/>
            <person name="Myers E.W."/>
            <person name="Teeling E.C."/>
        </authorList>
    </citation>
    <scope>NUCLEOTIDE SEQUENCE [LARGE SCALE GENOMIC DNA]</scope>
    <source>
        <strain evidence="43">MMolMol1</strain>
        <tissue evidence="43">Muscle</tissue>
    </source>
</reference>
<name>A0A7J8ED94_MOLMO</name>
<evidence type="ECO:0000256" key="18">
    <source>
        <dbReference type="ARBA" id="ARBA00023166"/>
    </source>
</evidence>
<dbReference type="GO" id="GO:0007417">
    <property type="term" value="P:central nervous system development"/>
    <property type="evidence" value="ECO:0007669"/>
    <property type="project" value="TreeGrafter"/>
</dbReference>
<feature type="domain" description="Glycosyl-hydrolase family 116 catalytic region" evidence="42">
    <location>
        <begin position="108"/>
        <end position="473"/>
    </location>
</feature>
<keyword evidence="10" id="KW-0328">Glycosyltransferase</keyword>
<comment type="pathway">
    <text evidence="4">Steroid metabolism; cholesterol metabolism.</text>
</comment>
<dbReference type="EC" id="3.2.1.46" evidence="7"/>
<keyword evidence="18" id="KW-1207">Sterol metabolism</keyword>
<evidence type="ECO:0000256" key="5">
    <source>
        <dbReference type="ARBA" id="ARBA00004760"/>
    </source>
</evidence>
<evidence type="ECO:0000256" key="15">
    <source>
        <dbReference type="ARBA" id="ARBA00023034"/>
    </source>
</evidence>
<dbReference type="SUPFAM" id="SSF48208">
    <property type="entry name" value="Six-hairpin glycosidases"/>
    <property type="match status" value="1"/>
</dbReference>
<comment type="catalytic activity">
    <reaction evidence="27">
        <text>beta-D-glucosyl-(1-&gt;3)-O-chenodeoxycholate + H2O = chenodeoxycholate + D-glucose</text>
        <dbReference type="Rhea" id="RHEA:58340"/>
        <dbReference type="ChEBI" id="CHEBI:4167"/>
        <dbReference type="ChEBI" id="CHEBI:15377"/>
        <dbReference type="ChEBI" id="CHEBI:36234"/>
        <dbReference type="ChEBI" id="CHEBI:142610"/>
    </reaction>
    <physiologicalReaction direction="left-to-right" evidence="27">
        <dbReference type="Rhea" id="RHEA:58341"/>
    </physiologicalReaction>
</comment>
<evidence type="ECO:0000256" key="8">
    <source>
        <dbReference type="ARBA" id="ARBA00012658"/>
    </source>
</evidence>
<evidence type="ECO:0000256" key="34">
    <source>
        <dbReference type="ARBA" id="ARBA00076415"/>
    </source>
</evidence>
<dbReference type="InterPro" id="IPR006775">
    <property type="entry name" value="GH116_catalytic"/>
</dbReference>
<evidence type="ECO:0000256" key="9">
    <source>
        <dbReference type="ARBA" id="ARBA00022548"/>
    </source>
</evidence>
<keyword evidence="14" id="KW-0746">Sphingolipid metabolism</keyword>
<evidence type="ECO:0000256" key="29">
    <source>
        <dbReference type="ARBA" id="ARBA00051786"/>
    </source>
</evidence>
<dbReference type="AlphaFoldDB" id="A0A7J8ED94"/>
<evidence type="ECO:0000256" key="7">
    <source>
        <dbReference type="ARBA" id="ARBA00012657"/>
    </source>
</evidence>
<comment type="catalytic activity">
    <reaction evidence="1">
        <text>a beta-D-glucosyl-(1&lt;-&gt;1')-N-acylsphing-4-enine + H2O = an N-acylsphing-4-enine + D-glucose</text>
        <dbReference type="Rhea" id="RHEA:13269"/>
        <dbReference type="ChEBI" id="CHEBI:4167"/>
        <dbReference type="ChEBI" id="CHEBI:15377"/>
        <dbReference type="ChEBI" id="CHEBI:22801"/>
        <dbReference type="ChEBI" id="CHEBI:52639"/>
        <dbReference type="EC" id="3.2.1.45"/>
    </reaction>
    <physiologicalReaction direction="left-to-right" evidence="1">
        <dbReference type="Rhea" id="RHEA:13270"/>
    </physiologicalReaction>
</comment>
<evidence type="ECO:0000256" key="22">
    <source>
        <dbReference type="ARBA" id="ARBA00033698"/>
    </source>
</evidence>
<accession>A0A7J8ED94</accession>
<dbReference type="GO" id="GO:0005789">
    <property type="term" value="C:endoplasmic reticulum membrane"/>
    <property type="evidence" value="ECO:0007669"/>
    <property type="project" value="UniProtKB-SubCell"/>
</dbReference>
<comment type="catalytic activity">
    <reaction evidence="22">
        <text>a beta-D-galactosyl-(1&lt;-&gt;1')-N-acylsphing-4-enine + H2O = an N-acylsphing-4-enine + D-galactose</text>
        <dbReference type="Rhea" id="RHEA:14297"/>
        <dbReference type="ChEBI" id="CHEBI:4139"/>
        <dbReference type="ChEBI" id="CHEBI:15377"/>
        <dbReference type="ChEBI" id="CHEBI:18390"/>
        <dbReference type="ChEBI" id="CHEBI:52639"/>
        <dbReference type="EC" id="3.2.1.46"/>
    </reaction>
    <physiologicalReaction direction="left-to-right" evidence="22">
        <dbReference type="Rhea" id="RHEA:14298"/>
    </physiologicalReaction>
</comment>
<comment type="catalytic activity">
    <reaction evidence="25">
        <text>beta-D-glucosyl-N-(9Z-octadecenoyl)-sphing-4E-enine + cholesterol = N-(9Z-octadecenoyl)-sphing-4-enine + cholesteryl 3-beta-D-glucoside</text>
        <dbReference type="Rhea" id="RHEA:58324"/>
        <dbReference type="ChEBI" id="CHEBI:16113"/>
        <dbReference type="ChEBI" id="CHEBI:17495"/>
        <dbReference type="ChEBI" id="CHEBI:77996"/>
        <dbReference type="ChEBI" id="CHEBI:139140"/>
    </reaction>
    <physiologicalReaction direction="left-to-right" evidence="25">
        <dbReference type="Rhea" id="RHEA:58325"/>
    </physiologicalReaction>
    <physiologicalReaction direction="right-to-left" evidence="25">
        <dbReference type="Rhea" id="RHEA:58326"/>
    </physiologicalReaction>
</comment>
<evidence type="ECO:0000256" key="33">
    <source>
        <dbReference type="ARBA" id="ARBA00075502"/>
    </source>
</evidence>
<gene>
    <name evidence="43" type="ORF">HJG59_005522</name>
</gene>
<comment type="catalytic activity">
    <reaction evidence="28">
        <text>octyl beta-D-glucose + chenodeoxycholate = beta-D-glucosyl-(1-&gt;3)-O-chenodeoxycholate + octan-1-ol</text>
        <dbReference type="Rhea" id="RHEA:59108"/>
        <dbReference type="ChEBI" id="CHEBI:16188"/>
        <dbReference type="ChEBI" id="CHEBI:36234"/>
        <dbReference type="ChEBI" id="CHEBI:41128"/>
        <dbReference type="ChEBI" id="CHEBI:142610"/>
    </reaction>
    <physiologicalReaction direction="left-to-right" evidence="28">
        <dbReference type="Rhea" id="RHEA:59109"/>
    </physiologicalReaction>
</comment>
<dbReference type="Pfam" id="PF04685">
    <property type="entry name" value="DUF608"/>
    <property type="match status" value="1"/>
</dbReference>
<keyword evidence="44" id="KW-1185">Reference proteome</keyword>
<evidence type="ECO:0000313" key="43">
    <source>
        <dbReference type="EMBL" id="KAF6433488.1"/>
    </source>
</evidence>
<evidence type="ECO:0000256" key="6">
    <source>
        <dbReference type="ARBA" id="ARBA00004991"/>
    </source>
</evidence>
<evidence type="ECO:0000256" key="27">
    <source>
        <dbReference type="ARBA" id="ARBA00051642"/>
    </source>
</evidence>
<dbReference type="EMBL" id="JACASF010000014">
    <property type="protein sequence ID" value="KAF6433488.1"/>
    <property type="molecule type" value="Genomic_DNA"/>
</dbReference>
<evidence type="ECO:0000256" key="11">
    <source>
        <dbReference type="ARBA" id="ARBA00022679"/>
    </source>
</evidence>
<evidence type="ECO:0000313" key="44">
    <source>
        <dbReference type="Proteomes" id="UP000550707"/>
    </source>
</evidence>
<dbReference type="FunFam" id="1.50.10.10:FF:000013">
    <property type="entry name" value="Non-lysosomal glucosylceramidase"/>
    <property type="match status" value="1"/>
</dbReference>
<dbReference type="GO" id="GO:0006680">
    <property type="term" value="P:glucosylceramide catabolic process"/>
    <property type="evidence" value="ECO:0007669"/>
    <property type="project" value="UniProtKB-ARBA"/>
</dbReference>
<evidence type="ECO:0000256" key="20">
    <source>
        <dbReference type="ARBA" id="ARBA00023295"/>
    </source>
</evidence>